<gene>
    <name evidence="1" type="ORF">G7B40_018155</name>
</gene>
<protein>
    <submittedName>
        <fullName evidence="1">Uncharacterized protein</fullName>
    </submittedName>
</protein>
<keyword evidence="2" id="KW-1185">Reference proteome</keyword>
<evidence type="ECO:0000313" key="1">
    <source>
        <dbReference type="EMBL" id="MDR9896468.1"/>
    </source>
</evidence>
<sequence>MNIQSLNMPIAAICAPRSSEAIPEQALSEETPLIIPQKTSESKIFVNLSRDSHLNPYANDWV</sequence>
<dbReference type="EMBL" id="JAALHA020000008">
    <property type="protein sequence ID" value="MDR9896468.1"/>
    <property type="molecule type" value="Genomic_DNA"/>
</dbReference>
<evidence type="ECO:0000313" key="2">
    <source>
        <dbReference type="Proteomes" id="UP000667802"/>
    </source>
</evidence>
<reference evidence="2" key="1">
    <citation type="journal article" date="2021" name="Science">
        <title>Hunting the eagle killer: A cyanobacterial neurotoxin causes vacuolar myelinopathy.</title>
        <authorList>
            <person name="Breinlinger S."/>
            <person name="Phillips T.J."/>
            <person name="Haram B.N."/>
            <person name="Mares J."/>
            <person name="Martinez Yerena J.A."/>
            <person name="Hrouzek P."/>
            <person name="Sobotka R."/>
            <person name="Henderson W.M."/>
            <person name="Schmieder P."/>
            <person name="Williams S.M."/>
            <person name="Lauderdale J.D."/>
            <person name="Wilde H.D."/>
            <person name="Gerrin W."/>
            <person name="Kust A."/>
            <person name="Washington J.W."/>
            <person name="Wagner C."/>
            <person name="Geier B."/>
            <person name="Liebeke M."/>
            <person name="Enke H."/>
            <person name="Niedermeyer T.H.J."/>
            <person name="Wilde S.B."/>
        </authorList>
    </citation>
    <scope>NUCLEOTIDE SEQUENCE [LARGE SCALE GENOMIC DNA]</scope>
    <source>
        <strain evidence="2">Thurmond2011</strain>
    </source>
</reference>
<dbReference type="Proteomes" id="UP000667802">
    <property type="component" value="Unassembled WGS sequence"/>
</dbReference>
<name>A0AAP5I7K4_9CYAN</name>
<comment type="caution">
    <text evidence="1">The sequence shown here is derived from an EMBL/GenBank/DDBJ whole genome shotgun (WGS) entry which is preliminary data.</text>
</comment>
<proteinExistence type="predicted"/>
<accession>A0AAP5I7K4</accession>
<dbReference type="RefSeq" id="WP_208340383.1">
    <property type="nucleotide sequence ID" value="NZ_CAWQFN010000651.1"/>
</dbReference>
<dbReference type="AlphaFoldDB" id="A0AAP5I7K4"/>
<organism evidence="1 2">
    <name type="scientific">Aetokthonos hydrillicola Thurmond2011</name>
    <dbReference type="NCBI Taxonomy" id="2712845"/>
    <lineage>
        <taxon>Bacteria</taxon>
        <taxon>Bacillati</taxon>
        <taxon>Cyanobacteriota</taxon>
        <taxon>Cyanophyceae</taxon>
        <taxon>Nostocales</taxon>
        <taxon>Hapalosiphonaceae</taxon>
        <taxon>Aetokthonos</taxon>
    </lineage>
</organism>